<evidence type="ECO:0000313" key="2">
    <source>
        <dbReference type="Proteomes" id="UP000829398"/>
    </source>
</evidence>
<gene>
    <name evidence="1" type="ORF">KPL71_008287</name>
</gene>
<sequence>MVNPSTSKSKKNEEDKNVERTRLKNLAIRRKIVAENPARGFAPLGPTKQVIKHHGKDILRKSSQRKNRFLFSFPGLLAPKGGGRIGELKNLGTQNPILYLDFPQGRMKLFGTILYPENRYLTLQFSRGGKNVMCEDYFDNMIVFSDGWWIGKRDENPDEARLDFPKELSEGQNVEYDFKGGAGEASKQGVHKTGMKELEEISTEAECEDEFSDAEKKLKETMETTPVRHSSRTAGKKFKFSEMFSEDNPDEKVADISEGEEKKMGNPGSVVLDVDSENAAEKNGSSKKIQSSIEPVAKNKKISKSAAKSRDDSGSNHSSLVQATISTLFKKVGKKNSPSSSKKSSGSKASAQKLQPNGLKSNIDQDKVPKGKRKIIKEKSIVLGTRKKAKKRVSEIEDDDIEEFSSSSQDTDEDWNVSDED</sequence>
<name>A0ACB8M5Q3_CITSI</name>
<accession>A0ACB8M5Q3</accession>
<proteinExistence type="predicted"/>
<keyword evidence="1" id="KW-0238">DNA-binding</keyword>
<dbReference type="Proteomes" id="UP000829398">
    <property type="component" value="Chromosome 3"/>
</dbReference>
<keyword evidence="2" id="KW-1185">Reference proteome</keyword>
<protein>
    <submittedName>
        <fullName evidence="1">DNA-binding protein RHL1</fullName>
    </submittedName>
</protein>
<dbReference type="EMBL" id="CM039172">
    <property type="protein sequence ID" value="KAH9780984.1"/>
    <property type="molecule type" value="Genomic_DNA"/>
</dbReference>
<comment type="caution">
    <text evidence="1">The sequence shown here is derived from an EMBL/GenBank/DDBJ whole genome shotgun (WGS) entry which is preliminary data.</text>
</comment>
<reference evidence="2" key="1">
    <citation type="journal article" date="2023" name="Hortic. Res.">
        <title>A chromosome-level phased genome enabling allele-level studies in sweet orange: a case study on citrus Huanglongbing tolerance.</title>
        <authorList>
            <person name="Wu B."/>
            <person name="Yu Q."/>
            <person name="Deng Z."/>
            <person name="Duan Y."/>
            <person name="Luo F."/>
            <person name="Gmitter F. Jr."/>
        </authorList>
    </citation>
    <scope>NUCLEOTIDE SEQUENCE [LARGE SCALE GENOMIC DNA]</scope>
    <source>
        <strain evidence="2">cv. Valencia</strain>
    </source>
</reference>
<evidence type="ECO:0000313" key="1">
    <source>
        <dbReference type="EMBL" id="KAH9780984.1"/>
    </source>
</evidence>
<organism evidence="1 2">
    <name type="scientific">Citrus sinensis</name>
    <name type="common">Sweet orange</name>
    <name type="synonym">Citrus aurantium var. sinensis</name>
    <dbReference type="NCBI Taxonomy" id="2711"/>
    <lineage>
        <taxon>Eukaryota</taxon>
        <taxon>Viridiplantae</taxon>
        <taxon>Streptophyta</taxon>
        <taxon>Embryophyta</taxon>
        <taxon>Tracheophyta</taxon>
        <taxon>Spermatophyta</taxon>
        <taxon>Magnoliopsida</taxon>
        <taxon>eudicotyledons</taxon>
        <taxon>Gunneridae</taxon>
        <taxon>Pentapetalae</taxon>
        <taxon>rosids</taxon>
        <taxon>malvids</taxon>
        <taxon>Sapindales</taxon>
        <taxon>Rutaceae</taxon>
        <taxon>Aurantioideae</taxon>
        <taxon>Citrus</taxon>
    </lineage>
</organism>